<evidence type="ECO:0000256" key="1">
    <source>
        <dbReference type="SAM" id="MobiDB-lite"/>
    </source>
</evidence>
<comment type="caution">
    <text evidence="3">The sequence shown here is derived from an EMBL/GenBank/DDBJ whole genome shotgun (WGS) entry which is preliminary data.</text>
</comment>
<feature type="compositionally biased region" description="Low complexity" evidence="1">
    <location>
        <begin position="811"/>
        <end position="825"/>
    </location>
</feature>
<keyword evidence="4" id="KW-1185">Reference proteome</keyword>
<dbReference type="OrthoDB" id="621298at2759"/>
<feature type="domain" description="Retrotransposon gag" evidence="2">
    <location>
        <begin position="602"/>
        <end position="702"/>
    </location>
</feature>
<organism evidence="3 4">
    <name type="scientific">Colocasia esculenta</name>
    <name type="common">Wild taro</name>
    <name type="synonym">Arum esculentum</name>
    <dbReference type="NCBI Taxonomy" id="4460"/>
    <lineage>
        <taxon>Eukaryota</taxon>
        <taxon>Viridiplantae</taxon>
        <taxon>Streptophyta</taxon>
        <taxon>Embryophyta</taxon>
        <taxon>Tracheophyta</taxon>
        <taxon>Spermatophyta</taxon>
        <taxon>Magnoliopsida</taxon>
        <taxon>Liliopsida</taxon>
        <taxon>Araceae</taxon>
        <taxon>Aroideae</taxon>
        <taxon>Colocasieae</taxon>
        <taxon>Colocasia</taxon>
    </lineage>
</organism>
<reference evidence="3" key="1">
    <citation type="submission" date="2017-07" db="EMBL/GenBank/DDBJ databases">
        <title>Taro Niue Genome Assembly and Annotation.</title>
        <authorList>
            <person name="Atibalentja N."/>
            <person name="Keating K."/>
            <person name="Fields C.J."/>
        </authorList>
    </citation>
    <scope>NUCLEOTIDE SEQUENCE</scope>
    <source>
        <strain evidence="3">Niue_2</strain>
        <tissue evidence="3">Leaf</tissue>
    </source>
</reference>
<feature type="region of interest" description="Disordered" evidence="1">
    <location>
        <begin position="107"/>
        <end position="171"/>
    </location>
</feature>
<feature type="region of interest" description="Disordered" evidence="1">
    <location>
        <begin position="503"/>
        <end position="551"/>
    </location>
</feature>
<protein>
    <recommendedName>
        <fullName evidence="2">Retrotransposon gag domain-containing protein</fullName>
    </recommendedName>
</protein>
<evidence type="ECO:0000259" key="2">
    <source>
        <dbReference type="Pfam" id="PF03732"/>
    </source>
</evidence>
<proteinExistence type="predicted"/>
<feature type="compositionally biased region" description="Basic and acidic residues" evidence="1">
    <location>
        <begin position="121"/>
        <end position="157"/>
    </location>
</feature>
<sequence length="882" mass="99292">MATVMDIPNDGTPINLKEDRGKASLRRVLGSKQMMDMHNVLRKFKEYVPQEGLLLVLPYLDDLHEMRSVNWAAAIHQYLMDCRGSCAQSIIALPVIGRRTPMTKLQRLMVEEKKRRKKEERRREEEVEKMKRKEEAEEKRRKEEEAEEKKRMEEEEKKKRKEEKKRREEEERIIKRKRVAAGALAATWSRQSGLPRQYWRFVSRRGTVVSGGRVVGVDATCQAIVTAFPVFEGVCSGCPVRGGGGVLSYEKALTGSFFVWSENSMLELRFLEGLLRDPSQLVTRRPRRPRSCRDGATGRDMVATLLSVATDENMSRQPALSQLSWLVWDAEDNLEFYPAQASYHDEQSYGVSDRVYFPYRASCSFASALPFVAHPSVFPVSLPSSGRARVGRRRRGDACYSPSGSPWSVGGDRENRVLGVGRGLGSRVVTIGIRAWSDRTCSGSKLQQSWLRVGAVRLGSWLSSRMSPTCPLIGRFRRRCPWRSQWHSLRVHRAMYQGAWQPGQAAAGGQFPVPPPAVPEQQEVEPEVEQPVRQQRSGTGSTRSGQRRAAVSETRTALLERFLRLRPPMFHSEYDPDKAESWTHELERIFETMECAEEDQVRLAVYQLKGAAHEWWRVQRQTHFQGQRLDQISWQQFSEVFHGEYFPDYARRERRDQFHELVQGDLTVSQYHQRFVRLLRHVPHVAGSDQACAERFIAGLRPDLRWGVTAHMCTTLGEAVAKATALDREAWQPQQQQQGGASSRSSLSRSCLLAGVDGAASRGVSPGLQSSPYSRVLSRAVRSQCATLVACQATLGGIALGGKLCSSSSQCSTRSSHLSTSTLPSSRHRVSSREGSISSRSSSSRSRSSTSCTSSSISFLSTSSRRSSSPNRHRSVDVVVVA</sequence>
<dbReference type="PANTHER" id="PTHR33223">
    <property type="entry name" value="CCHC-TYPE DOMAIN-CONTAINING PROTEIN"/>
    <property type="match status" value="1"/>
</dbReference>
<evidence type="ECO:0000313" key="4">
    <source>
        <dbReference type="Proteomes" id="UP000652761"/>
    </source>
</evidence>
<dbReference type="Pfam" id="PF03732">
    <property type="entry name" value="Retrotrans_gag"/>
    <property type="match status" value="1"/>
</dbReference>
<accession>A0A843X5D1</accession>
<feature type="compositionally biased region" description="Low complexity" evidence="1">
    <location>
        <begin position="833"/>
        <end position="870"/>
    </location>
</feature>
<dbReference type="EMBL" id="NMUH01005494">
    <property type="protein sequence ID" value="MQM12914.1"/>
    <property type="molecule type" value="Genomic_DNA"/>
</dbReference>
<gene>
    <name evidence="3" type="ORF">Taro_045833</name>
</gene>
<feature type="region of interest" description="Disordered" evidence="1">
    <location>
        <begin position="811"/>
        <end position="882"/>
    </location>
</feature>
<evidence type="ECO:0000313" key="3">
    <source>
        <dbReference type="EMBL" id="MQM12914.1"/>
    </source>
</evidence>
<dbReference type="Proteomes" id="UP000652761">
    <property type="component" value="Unassembled WGS sequence"/>
</dbReference>
<dbReference type="InterPro" id="IPR005162">
    <property type="entry name" value="Retrotrans_gag_dom"/>
</dbReference>
<name>A0A843X5D1_COLES</name>
<dbReference type="AlphaFoldDB" id="A0A843X5D1"/>
<dbReference type="PANTHER" id="PTHR33223:SF6">
    <property type="entry name" value="CCHC-TYPE DOMAIN-CONTAINING PROTEIN"/>
    <property type="match status" value="1"/>
</dbReference>